<feature type="compositionally biased region" description="Polar residues" evidence="1">
    <location>
        <begin position="305"/>
        <end position="339"/>
    </location>
</feature>
<gene>
    <name evidence="3" type="ORF">ACFSX9_03185</name>
</gene>
<dbReference type="Proteomes" id="UP001597549">
    <property type="component" value="Unassembled WGS sequence"/>
</dbReference>
<evidence type="ECO:0000313" key="4">
    <source>
        <dbReference type="Proteomes" id="UP001597549"/>
    </source>
</evidence>
<organism evidence="3 4">
    <name type="scientific">Flavobacterium ardleyense</name>
    <dbReference type="NCBI Taxonomy" id="2038737"/>
    <lineage>
        <taxon>Bacteria</taxon>
        <taxon>Pseudomonadati</taxon>
        <taxon>Bacteroidota</taxon>
        <taxon>Flavobacteriia</taxon>
        <taxon>Flavobacteriales</taxon>
        <taxon>Flavobacteriaceae</taxon>
        <taxon>Flavobacterium</taxon>
    </lineage>
</organism>
<name>A0ABW5Z6G0_9FLAO</name>
<protein>
    <recommendedName>
        <fullName evidence="5">DUF3300 domain-containing protein</fullName>
    </recommendedName>
</protein>
<dbReference type="RefSeq" id="WP_379804299.1">
    <property type="nucleotide sequence ID" value="NZ_JBHUOL010000006.1"/>
</dbReference>
<proteinExistence type="predicted"/>
<comment type="caution">
    <text evidence="3">The sequence shown here is derived from an EMBL/GenBank/DDBJ whole genome shotgun (WGS) entry which is preliminary data.</text>
</comment>
<keyword evidence="2" id="KW-0732">Signal</keyword>
<feature type="compositionally biased region" description="Polar residues" evidence="1">
    <location>
        <begin position="259"/>
        <end position="281"/>
    </location>
</feature>
<feature type="region of interest" description="Disordered" evidence="1">
    <location>
        <begin position="221"/>
        <end position="435"/>
    </location>
</feature>
<reference evidence="4" key="1">
    <citation type="journal article" date="2019" name="Int. J. Syst. Evol. Microbiol.">
        <title>The Global Catalogue of Microorganisms (GCM) 10K type strain sequencing project: providing services to taxonomists for standard genome sequencing and annotation.</title>
        <authorList>
            <consortium name="The Broad Institute Genomics Platform"/>
            <consortium name="The Broad Institute Genome Sequencing Center for Infectious Disease"/>
            <person name="Wu L."/>
            <person name="Ma J."/>
        </authorList>
    </citation>
    <scope>NUCLEOTIDE SEQUENCE [LARGE SCALE GENOMIC DNA]</scope>
    <source>
        <strain evidence="4">KCTC 52644</strain>
    </source>
</reference>
<evidence type="ECO:0000256" key="1">
    <source>
        <dbReference type="SAM" id="MobiDB-lite"/>
    </source>
</evidence>
<feature type="compositionally biased region" description="Low complexity" evidence="1">
    <location>
        <begin position="356"/>
        <end position="435"/>
    </location>
</feature>
<dbReference type="EMBL" id="JBHUOL010000006">
    <property type="protein sequence ID" value="MFD2907731.1"/>
    <property type="molecule type" value="Genomic_DNA"/>
</dbReference>
<keyword evidence="4" id="KW-1185">Reference proteome</keyword>
<feature type="signal peptide" evidence="2">
    <location>
        <begin position="1"/>
        <end position="21"/>
    </location>
</feature>
<evidence type="ECO:0000313" key="3">
    <source>
        <dbReference type="EMBL" id="MFD2907731.1"/>
    </source>
</evidence>
<sequence length="435" mass="49265">MRTKILTLSAITMLSITSLVAQDKTTVRAKSADISDNLDLRAIATVFGDASNLEDFENRINDPKAQISNLDLNNDNYVDYLRVIESVEGNAHLVIVQAVLEKDVYQDVATIEVQKDRNNKVQVQVVGDVYMYGENYIYEPVYVHNPVIYTTFWVTNYRPYYSSWHWNYYPSYYTYWAPYPIYRYRNNVHIHINYGHSYHYVTNRRCQVAYSSYYGRRGNGYETRYPNRSFSHRNAGYANRQELDNNRRVNSPRGRNEMAGTNSRNSDSNGTRGNREANSSPRTREANGSRDANTTPRTREANVTRDANTNPRTRTAEVSSTRNESTPRANSTRTETNSPRQREANVATRTNTPRNSPRAESPRSSSEPRASAPRAENQRSSSPTRSSAPSAGNQRSSSQSSPKMSSPRGDSGQRNSSQRSDSGSRSSGSRTTGRG</sequence>
<feature type="chain" id="PRO_5045380168" description="DUF3300 domain-containing protein" evidence="2">
    <location>
        <begin position="22"/>
        <end position="435"/>
    </location>
</feature>
<evidence type="ECO:0008006" key="5">
    <source>
        <dbReference type="Google" id="ProtNLM"/>
    </source>
</evidence>
<accession>A0ABW5Z6G0</accession>
<evidence type="ECO:0000256" key="2">
    <source>
        <dbReference type="SAM" id="SignalP"/>
    </source>
</evidence>